<evidence type="ECO:0000313" key="3">
    <source>
        <dbReference type="EMBL" id="JAC73248.1"/>
    </source>
</evidence>
<organism evidence="3">
    <name type="scientific">Tetraselmis sp. GSL018</name>
    <dbReference type="NCBI Taxonomy" id="582737"/>
    <lineage>
        <taxon>Eukaryota</taxon>
        <taxon>Viridiplantae</taxon>
        <taxon>Chlorophyta</taxon>
        <taxon>core chlorophytes</taxon>
        <taxon>Chlorodendrophyceae</taxon>
        <taxon>Chlorodendrales</taxon>
        <taxon>Chlorodendraceae</taxon>
        <taxon>Tetraselmis</taxon>
    </lineage>
</organism>
<dbReference type="InterPro" id="IPR039515">
    <property type="entry name" value="NOT4_mRING-HC-C4C4"/>
</dbReference>
<protein>
    <submittedName>
        <fullName evidence="3">Rna binding (Rrm rbd rnp motifs) family protein</fullName>
    </submittedName>
</protein>
<keyword evidence="1" id="KW-0863">Zinc-finger</keyword>
<dbReference type="InterPro" id="IPR013083">
    <property type="entry name" value="Znf_RING/FYVE/PHD"/>
</dbReference>
<dbReference type="Gene3D" id="3.30.40.10">
    <property type="entry name" value="Zinc/RING finger domain, C3HC4 (zinc finger)"/>
    <property type="match status" value="1"/>
</dbReference>
<dbReference type="PANTHER" id="PTHR12603">
    <property type="entry name" value="CCR4-NOT TRANSCRIPTION COMPLEX RELATED"/>
    <property type="match status" value="1"/>
</dbReference>
<name>A0A061RMP4_9CHLO</name>
<gene>
    <name evidence="3" type="ORF">TSPGSL018_29355</name>
</gene>
<accession>A0A061RMP4</accession>
<evidence type="ECO:0000256" key="1">
    <source>
        <dbReference type="PROSITE-ProRule" id="PRU00175"/>
    </source>
</evidence>
<dbReference type="GO" id="GO:0004842">
    <property type="term" value="F:ubiquitin-protein transferase activity"/>
    <property type="evidence" value="ECO:0007669"/>
    <property type="project" value="InterPro"/>
</dbReference>
<sequence length="147" mass="16737">MLEDEEEETCPLCMEPLDVTDQAASLCTCGYSMCLWCWHHIMEDAAKENLPGRCPNCREPYDKEKIISATVDPDKIEAAKQKKKEEKKKGKVATDRKSLANVRVIQRNLVYVVGLSINLCREEVLRRNEYFGQFPSTGRRAAPTSLL</sequence>
<evidence type="ECO:0000259" key="2">
    <source>
        <dbReference type="PROSITE" id="PS50089"/>
    </source>
</evidence>
<keyword evidence="1" id="KW-0862">Zinc</keyword>
<dbReference type="PANTHER" id="PTHR12603:SF0">
    <property type="entry name" value="CCR4-NOT TRANSCRIPTION COMPLEX SUBUNIT 4"/>
    <property type="match status" value="1"/>
</dbReference>
<dbReference type="GO" id="GO:0008270">
    <property type="term" value="F:zinc ion binding"/>
    <property type="evidence" value="ECO:0007669"/>
    <property type="project" value="UniProtKB-KW"/>
</dbReference>
<dbReference type="InterPro" id="IPR039780">
    <property type="entry name" value="Mot2"/>
</dbReference>
<dbReference type="CDD" id="cd16618">
    <property type="entry name" value="mRING-HC-C4C4_CNOT4"/>
    <property type="match status" value="1"/>
</dbReference>
<dbReference type="Gene3D" id="3.30.70.330">
    <property type="match status" value="1"/>
</dbReference>
<keyword evidence="1" id="KW-0479">Metal-binding</keyword>
<dbReference type="GO" id="GO:0016567">
    <property type="term" value="P:protein ubiquitination"/>
    <property type="evidence" value="ECO:0007669"/>
    <property type="project" value="TreeGrafter"/>
</dbReference>
<dbReference type="InterPro" id="IPR012677">
    <property type="entry name" value="Nucleotide-bd_a/b_plait_sf"/>
</dbReference>
<reference evidence="3" key="1">
    <citation type="submission" date="2014-05" db="EMBL/GenBank/DDBJ databases">
        <title>The transcriptome of the halophilic microalga Tetraselmis sp. GSL018 isolated from the Great Salt Lake, Utah.</title>
        <authorList>
            <person name="Jinkerson R.E."/>
            <person name="D'Adamo S."/>
            <person name="Posewitz M.C."/>
        </authorList>
    </citation>
    <scope>NUCLEOTIDE SEQUENCE</scope>
    <source>
        <strain evidence="3">GSL018</strain>
    </source>
</reference>
<dbReference type="PROSITE" id="PS50089">
    <property type="entry name" value="ZF_RING_2"/>
    <property type="match status" value="1"/>
</dbReference>
<dbReference type="InterPro" id="IPR001841">
    <property type="entry name" value="Znf_RING"/>
</dbReference>
<dbReference type="SUPFAM" id="SSF57850">
    <property type="entry name" value="RING/U-box"/>
    <property type="match status" value="1"/>
</dbReference>
<dbReference type="EMBL" id="GBEZ01012660">
    <property type="protein sequence ID" value="JAC73248.1"/>
    <property type="molecule type" value="Transcribed_RNA"/>
</dbReference>
<proteinExistence type="predicted"/>
<dbReference type="AlphaFoldDB" id="A0A061RMP4"/>
<dbReference type="Pfam" id="PF14570">
    <property type="entry name" value="zf-RING_4"/>
    <property type="match status" value="1"/>
</dbReference>
<feature type="domain" description="RING-type" evidence="2">
    <location>
        <begin position="10"/>
        <end position="58"/>
    </location>
</feature>
<dbReference type="GO" id="GO:0030014">
    <property type="term" value="C:CCR4-NOT complex"/>
    <property type="evidence" value="ECO:0007669"/>
    <property type="project" value="InterPro"/>
</dbReference>